<sequence>MYHKTYRANHYKKHHMKAILVPVDFSSTSLNAASYALHYAKQVGGKLMLVHAYEQPLILPLYQGIEVSPEHMREIKKKELQLLANQLTELGPLVKIEQLLFDGKLVDVIQDLTEVLQIAFIVMGITGAGKAREALIGSNTLSISKHCKVPVLIVPENAVFTKINDIGLTTDFRDVVRTIPDDRVKELVEATGARLHVLNVDFKNRQWTSDTPFQSGLVETMFEHYHPQYHFIDKEDMVDGLNEYANKYSIEMLLVIPQKHNLLERIFAGSHTKELVFHSDVPVMVMHA</sequence>
<feature type="domain" description="UspA" evidence="2">
    <location>
        <begin position="17"/>
        <end position="155"/>
    </location>
</feature>
<keyword evidence="4" id="KW-1185">Reference proteome</keyword>
<dbReference type="PANTHER" id="PTHR46268">
    <property type="entry name" value="STRESS RESPONSE PROTEIN NHAX"/>
    <property type="match status" value="1"/>
</dbReference>
<evidence type="ECO:0000313" key="4">
    <source>
        <dbReference type="Proteomes" id="UP000290204"/>
    </source>
</evidence>
<dbReference type="PANTHER" id="PTHR46268:SF6">
    <property type="entry name" value="UNIVERSAL STRESS PROTEIN UP12"/>
    <property type="match status" value="1"/>
</dbReference>
<evidence type="ECO:0000256" key="1">
    <source>
        <dbReference type="ARBA" id="ARBA00008791"/>
    </source>
</evidence>
<proteinExistence type="inferred from homology"/>
<comment type="caution">
    <text evidence="3">The sequence shown here is derived from an EMBL/GenBank/DDBJ whole genome shotgun (WGS) entry which is preliminary data.</text>
</comment>
<dbReference type="EMBL" id="SDHW01000007">
    <property type="protein sequence ID" value="RXK58099.1"/>
    <property type="molecule type" value="Genomic_DNA"/>
</dbReference>
<organism evidence="3 4">
    <name type="scientific">Lacibacter luteus</name>
    <dbReference type="NCBI Taxonomy" id="2508719"/>
    <lineage>
        <taxon>Bacteria</taxon>
        <taxon>Pseudomonadati</taxon>
        <taxon>Bacteroidota</taxon>
        <taxon>Chitinophagia</taxon>
        <taxon>Chitinophagales</taxon>
        <taxon>Chitinophagaceae</taxon>
        <taxon>Lacibacter</taxon>
    </lineage>
</organism>
<dbReference type="OrthoDB" id="9788959at2"/>
<evidence type="ECO:0000313" key="3">
    <source>
        <dbReference type="EMBL" id="RXK58099.1"/>
    </source>
</evidence>
<protein>
    <submittedName>
        <fullName evidence="3">Universal stress protein</fullName>
    </submittedName>
</protein>
<dbReference type="Pfam" id="PF00582">
    <property type="entry name" value="Usp"/>
    <property type="match status" value="2"/>
</dbReference>
<dbReference type="InterPro" id="IPR006015">
    <property type="entry name" value="Universal_stress_UspA"/>
</dbReference>
<feature type="domain" description="UspA" evidence="2">
    <location>
        <begin position="229"/>
        <end position="286"/>
    </location>
</feature>
<dbReference type="Proteomes" id="UP000290204">
    <property type="component" value="Unassembled WGS sequence"/>
</dbReference>
<dbReference type="Gene3D" id="3.40.50.620">
    <property type="entry name" value="HUPs"/>
    <property type="match status" value="2"/>
</dbReference>
<dbReference type="InterPro" id="IPR014729">
    <property type="entry name" value="Rossmann-like_a/b/a_fold"/>
</dbReference>
<accession>A0A4Q1CEA1</accession>
<dbReference type="CDD" id="cd00293">
    <property type="entry name" value="USP-like"/>
    <property type="match status" value="1"/>
</dbReference>
<dbReference type="SUPFAM" id="SSF52402">
    <property type="entry name" value="Adenine nucleotide alpha hydrolases-like"/>
    <property type="match status" value="2"/>
</dbReference>
<name>A0A4Q1CEA1_9BACT</name>
<evidence type="ECO:0000259" key="2">
    <source>
        <dbReference type="Pfam" id="PF00582"/>
    </source>
</evidence>
<reference evidence="3 4" key="1">
    <citation type="submission" date="2019-01" db="EMBL/GenBank/DDBJ databases">
        <title>Lacibacter sp. strain TTM-7.</title>
        <authorList>
            <person name="Chen W.-M."/>
        </authorList>
    </citation>
    <scope>NUCLEOTIDE SEQUENCE [LARGE SCALE GENOMIC DNA]</scope>
    <source>
        <strain evidence="3 4">TTM-7</strain>
    </source>
</reference>
<gene>
    <name evidence="3" type="ORF">ESA94_18990</name>
</gene>
<dbReference type="InterPro" id="IPR006016">
    <property type="entry name" value="UspA"/>
</dbReference>
<dbReference type="PRINTS" id="PR01438">
    <property type="entry name" value="UNVRSLSTRESS"/>
</dbReference>
<comment type="similarity">
    <text evidence="1">Belongs to the universal stress protein A family.</text>
</comment>
<dbReference type="AlphaFoldDB" id="A0A4Q1CEA1"/>